<dbReference type="Gene3D" id="2.40.50.100">
    <property type="match status" value="1"/>
</dbReference>
<dbReference type="EC" id="2.3.1.-" evidence="6"/>
<gene>
    <name evidence="10" type="ORF">CathTA2_0224</name>
    <name evidence="11" type="ORF">HUR95_03585</name>
</gene>
<dbReference type="FunFam" id="3.30.559.10:FF:000007">
    <property type="entry name" value="Dihydrolipoamide acetyltransferase component of pyruvate dehydrogenase complex"/>
    <property type="match status" value="1"/>
</dbReference>
<dbReference type="Proteomes" id="UP000010716">
    <property type="component" value="Unassembled WGS sequence"/>
</dbReference>
<evidence type="ECO:0000313" key="11">
    <source>
        <dbReference type="EMBL" id="QZT34480.1"/>
    </source>
</evidence>
<dbReference type="InterPro" id="IPR000089">
    <property type="entry name" value="Biotin_lipoyl"/>
</dbReference>
<feature type="compositionally biased region" description="Polar residues" evidence="7">
    <location>
        <begin position="179"/>
        <end position="188"/>
    </location>
</feature>
<reference evidence="10 12" key="1">
    <citation type="journal article" date="2011" name="J. Bacteriol.">
        <title>Draft genome sequence of the thermoalkaliphilic Caldalkalibacillus thermarum strain TA2.A1.</title>
        <authorList>
            <person name="Kalamorz F."/>
            <person name="Keis S."/>
            <person name="McMillan D.G."/>
            <person name="Olsson K."/>
            <person name="Stanton J.A."/>
            <person name="Stockwell P."/>
            <person name="Black M.A."/>
            <person name="Klingeman D.M."/>
            <person name="Land M.L."/>
            <person name="Han C.S."/>
            <person name="Martin S.L."/>
            <person name="Becher S.A."/>
            <person name="Peddie C.J."/>
            <person name="Morgan H.W."/>
            <person name="Matthies D."/>
            <person name="Preiss L."/>
            <person name="Meier T."/>
            <person name="Brown S.D."/>
            <person name="Cook G.M."/>
        </authorList>
    </citation>
    <scope>NUCLEOTIDE SEQUENCE [LARGE SCALE GENOMIC DNA]</scope>
    <source>
        <strain evidence="10 12">TA2.A1</strain>
    </source>
</reference>
<dbReference type="GO" id="GO:0031405">
    <property type="term" value="F:lipoic acid binding"/>
    <property type="evidence" value="ECO:0007669"/>
    <property type="project" value="TreeGrafter"/>
</dbReference>
<dbReference type="SUPFAM" id="SSF47005">
    <property type="entry name" value="Peripheral subunit-binding domain of 2-oxo acid dehydrogenase complex"/>
    <property type="match status" value="1"/>
</dbReference>
<proteinExistence type="inferred from homology"/>
<keyword evidence="5 6" id="KW-0012">Acyltransferase</keyword>
<dbReference type="InterPro" id="IPR023213">
    <property type="entry name" value="CAT-like_dom_sf"/>
</dbReference>
<dbReference type="GO" id="GO:0005737">
    <property type="term" value="C:cytoplasm"/>
    <property type="evidence" value="ECO:0007669"/>
    <property type="project" value="TreeGrafter"/>
</dbReference>
<dbReference type="Pfam" id="PF00198">
    <property type="entry name" value="2-oxoacid_dh"/>
    <property type="match status" value="1"/>
</dbReference>
<evidence type="ECO:0000256" key="1">
    <source>
        <dbReference type="ARBA" id="ARBA00001938"/>
    </source>
</evidence>
<comment type="similarity">
    <text evidence="2 6">Belongs to the 2-oxoacid dehydrogenase family.</text>
</comment>
<dbReference type="OrthoDB" id="9805770at2"/>
<dbReference type="InterPro" id="IPR004167">
    <property type="entry name" value="PSBD"/>
</dbReference>
<comment type="cofactor">
    <cofactor evidence="1 6">
        <name>(R)-lipoate</name>
        <dbReference type="ChEBI" id="CHEBI:83088"/>
    </cofactor>
</comment>
<dbReference type="InterPro" id="IPR011053">
    <property type="entry name" value="Single_hybrid_motif"/>
</dbReference>
<evidence type="ECO:0000259" key="8">
    <source>
        <dbReference type="PROSITE" id="PS50968"/>
    </source>
</evidence>
<dbReference type="eggNOG" id="COG0508">
    <property type="taxonomic scope" value="Bacteria"/>
</dbReference>
<organism evidence="10 12">
    <name type="scientific">Caldalkalibacillus thermarum (strain TA2.A1)</name>
    <dbReference type="NCBI Taxonomy" id="986075"/>
    <lineage>
        <taxon>Bacteria</taxon>
        <taxon>Bacillati</taxon>
        <taxon>Bacillota</taxon>
        <taxon>Bacilli</taxon>
        <taxon>Bacillales</taxon>
        <taxon>Bacillaceae</taxon>
        <taxon>Caldalkalibacillus</taxon>
    </lineage>
</organism>
<dbReference type="Proteomes" id="UP000825179">
    <property type="component" value="Chromosome"/>
</dbReference>
<dbReference type="PROSITE" id="PS51826">
    <property type="entry name" value="PSBD"/>
    <property type="match status" value="1"/>
</dbReference>
<evidence type="ECO:0000313" key="12">
    <source>
        <dbReference type="Proteomes" id="UP000010716"/>
    </source>
</evidence>
<dbReference type="EMBL" id="CP082237">
    <property type="protein sequence ID" value="QZT34480.1"/>
    <property type="molecule type" value="Genomic_DNA"/>
</dbReference>
<accession>F5L362</accession>
<reference evidence="11 13" key="2">
    <citation type="journal article" date="2020" name="Extremophiles">
        <title>Genomic analysis of Caldalkalibacillus thermarum TA2.A1 reveals aerobic alkaliphilic metabolism and evolutionary hallmarks linking alkaliphilic bacteria and plant life.</title>
        <authorList>
            <person name="de Jong S.I."/>
            <person name="van den Broek M.A."/>
            <person name="Merkel A.Y."/>
            <person name="de la Torre Cortes P."/>
            <person name="Kalamorz F."/>
            <person name="Cook G.M."/>
            <person name="van Loosdrecht M.C.M."/>
            <person name="McMillan D.G.G."/>
        </authorList>
    </citation>
    <scope>NUCLEOTIDE SEQUENCE [LARGE SCALE GENOMIC DNA]</scope>
    <source>
        <strain evidence="11 13">TA2.A1</strain>
    </source>
</reference>
<dbReference type="GO" id="GO:0016407">
    <property type="term" value="F:acetyltransferase activity"/>
    <property type="evidence" value="ECO:0007669"/>
    <property type="project" value="TreeGrafter"/>
</dbReference>
<evidence type="ECO:0000256" key="4">
    <source>
        <dbReference type="ARBA" id="ARBA00022823"/>
    </source>
</evidence>
<keyword evidence="3 6" id="KW-0808">Transferase</keyword>
<dbReference type="KEGG" id="cthu:HUR95_03585"/>
<keyword evidence="4 6" id="KW-0450">Lipoyl</keyword>
<evidence type="ECO:0000259" key="9">
    <source>
        <dbReference type="PROSITE" id="PS51826"/>
    </source>
</evidence>
<feature type="domain" description="Peripheral subunit-binding (PSBD)" evidence="9">
    <location>
        <begin position="130"/>
        <end position="167"/>
    </location>
</feature>
<dbReference type="InterPro" id="IPR003016">
    <property type="entry name" value="2-oxoA_DH_lipoyl-BS"/>
</dbReference>
<dbReference type="InterPro" id="IPR036625">
    <property type="entry name" value="E3-bd_dom_sf"/>
</dbReference>
<protein>
    <recommendedName>
        <fullName evidence="6">Dihydrolipoamide acetyltransferase component of pyruvate dehydrogenase complex</fullName>
        <ecNumber evidence="6">2.3.1.-</ecNumber>
    </recommendedName>
</protein>
<dbReference type="InterPro" id="IPR050743">
    <property type="entry name" value="2-oxoacid_DH_E2_comp"/>
</dbReference>
<dbReference type="AlphaFoldDB" id="F5L362"/>
<evidence type="ECO:0000256" key="7">
    <source>
        <dbReference type="SAM" id="MobiDB-lite"/>
    </source>
</evidence>
<dbReference type="RefSeq" id="WP_007502227.1">
    <property type="nucleotide sequence ID" value="NZ_AFCE01000027.1"/>
</dbReference>
<keyword evidence="13" id="KW-1185">Reference proteome</keyword>
<dbReference type="Gene3D" id="3.30.559.10">
    <property type="entry name" value="Chloramphenicol acetyltransferase-like domain"/>
    <property type="match status" value="1"/>
</dbReference>
<name>F5L362_CALTT</name>
<evidence type="ECO:0000256" key="6">
    <source>
        <dbReference type="RuleBase" id="RU003423"/>
    </source>
</evidence>
<dbReference type="EMBL" id="AFCE01000027">
    <property type="protein sequence ID" value="EGL84220.1"/>
    <property type="molecule type" value="Genomic_DNA"/>
</dbReference>
<evidence type="ECO:0000313" key="13">
    <source>
        <dbReference type="Proteomes" id="UP000825179"/>
    </source>
</evidence>
<evidence type="ECO:0000256" key="2">
    <source>
        <dbReference type="ARBA" id="ARBA00007317"/>
    </source>
</evidence>
<dbReference type="SUPFAM" id="SSF52777">
    <property type="entry name" value="CoA-dependent acyltransferases"/>
    <property type="match status" value="1"/>
</dbReference>
<dbReference type="PROSITE" id="PS00189">
    <property type="entry name" value="LIPOYL"/>
    <property type="match status" value="1"/>
</dbReference>
<dbReference type="PANTHER" id="PTHR43178:SF5">
    <property type="entry name" value="LIPOAMIDE ACYLTRANSFERASE COMPONENT OF BRANCHED-CHAIN ALPHA-KETO ACID DEHYDROGENASE COMPLEX, MITOCHONDRIAL"/>
    <property type="match status" value="1"/>
</dbReference>
<evidence type="ECO:0000256" key="5">
    <source>
        <dbReference type="ARBA" id="ARBA00023315"/>
    </source>
</evidence>
<feature type="region of interest" description="Disordered" evidence="7">
    <location>
        <begin position="83"/>
        <end position="109"/>
    </location>
</feature>
<dbReference type="PROSITE" id="PS50968">
    <property type="entry name" value="BIOTINYL_LIPOYL"/>
    <property type="match status" value="1"/>
</dbReference>
<reference evidence="11" key="3">
    <citation type="submission" date="2021-08" db="EMBL/GenBank/DDBJ databases">
        <authorList>
            <person name="de Jong S."/>
            <person name="van den Broek M."/>
            <person name="Merkel A."/>
            <person name="de la Torre Cortes P."/>
            <person name="Kalamorz F."/>
            <person name="Cook G."/>
            <person name="van Loosdrecht M."/>
            <person name="McMillan D."/>
        </authorList>
    </citation>
    <scope>NUCLEOTIDE SEQUENCE</scope>
    <source>
        <strain evidence="11">TA2.A1</strain>
    </source>
</reference>
<evidence type="ECO:0000256" key="3">
    <source>
        <dbReference type="ARBA" id="ARBA00022679"/>
    </source>
</evidence>
<dbReference type="InterPro" id="IPR001078">
    <property type="entry name" value="2-oxoacid_DH_actylTfrase"/>
</dbReference>
<dbReference type="Gene3D" id="4.10.320.10">
    <property type="entry name" value="E3-binding domain"/>
    <property type="match status" value="1"/>
</dbReference>
<dbReference type="SUPFAM" id="SSF51230">
    <property type="entry name" value="Single hybrid motif"/>
    <property type="match status" value="1"/>
</dbReference>
<evidence type="ECO:0000313" key="10">
    <source>
        <dbReference type="EMBL" id="EGL84220.1"/>
    </source>
</evidence>
<feature type="region of interest" description="Disordered" evidence="7">
    <location>
        <begin position="169"/>
        <end position="225"/>
    </location>
</feature>
<feature type="domain" description="Lipoyl-binding" evidence="8">
    <location>
        <begin position="1"/>
        <end position="76"/>
    </location>
</feature>
<dbReference type="PANTHER" id="PTHR43178">
    <property type="entry name" value="DIHYDROLIPOAMIDE ACETYLTRANSFERASE COMPONENT OF PYRUVATE DEHYDROGENASE COMPLEX"/>
    <property type="match status" value="1"/>
</dbReference>
<dbReference type="CDD" id="cd06849">
    <property type="entry name" value="lipoyl_domain"/>
    <property type="match status" value="1"/>
</dbReference>
<dbReference type="Pfam" id="PF00364">
    <property type="entry name" value="Biotin_lipoyl"/>
    <property type="match status" value="1"/>
</dbReference>
<sequence>MYEMKLADIGEGMTEGEVVKLLVEEGEMVEADQPVIEVQTDKVTAEIPAPVAGKIDKIHVREGEVIQVGQVIITIDERVGAAFTPNNKSPFPETEGEPETSPKHLASQAHGTVENVLSLNERMRRLRNVMAAPYTRKVARELGVQIELVHGTGKDGRITVEDVRRYAQGRQADEPQRGDGSTASQASAQEAKAPEATPALQEGSQEDTVQRREPRRMPYKGRRKQIGQKMVQSLFTIPHVTHFDKVDLTDLLKVKEELQAELSSEEETVSLSIMAFVIKALTVSLKEFPIFNAKLDEENEEIILEADINIGIAAHTEEGLIVPVLKGADRLNIVEINRQMKQLTTKAQQNALTASELRGGTFTISNVGPIGGMLATPIINYPEVAIMAFHQLEEMPVVRNQEIVIRSMMNFSMSFDHRVADGVTAVQFTNRMKELLEKPLTLFAHLS</sequence>
<dbReference type="Pfam" id="PF02817">
    <property type="entry name" value="E3_binding"/>
    <property type="match status" value="1"/>
</dbReference>